<feature type="transmembrane region" description="Helical" evidence="9">
    <location>
        <begin position="369"/>
        <end position="385"/>
    </location>
</feature>
<feature type="domain" description="PTS EIIC type-1" evidence="10">
    <location>
        <begin position="15"/>
        <end position="423"/>
    </location>
</feature>
<proteinExistence type="predicted"/>
<dbReference type="PANTHER" id="PTHR30009">
    <property type="entry name" value="CYTOCHROME C-TYPE SYNTHESIS PROTEIN AND PTS TRANSMEMBRANE COMPONENT"/>
    <property type="match status" value="1"/>
</dbReference>
<feature type="transmembrane region" description="Helical" evidence="9">
    <location>
        <begin position="314"/>
        <end position="331"/>
    </location>
</feature>
<evidence type="ECO:0000256" key="6">
    <source>
        <dbReference type="ARBA" id="ARBA00022692"/>
    </source>
</evidence>
<feature type="transmembrane region" description="Helical" evidence="9">
    <location>
        <begin position="391"/>
        <end position="411"/>
    </location>
</feature>
<dbReference type="STRING" id="1048205.AB852_32830"/>
<keyword evidence="4" id="KW-0762">Sugar transport</keyword>
<dbReference type="GO" id="GO:0008982">
    <property type="term" value="F:protein-N(PI)-phosphohistidine-sugar phosphotransferase activity"/>
    <property type="evidence" value="ECO:0007669"/>
    <property type="project" value="InterPro"/>
</dbReference>
<dbReference type="InterPro" id="IPR050429">
    <property type="entry name" value="PTS_Glucose_EIICBA"/>
</dbReference>
<protein>
    <submittedName>
        <fullName evidence="11">PTS lactose transporter subunit IIC</fullName>
    </submittedName>
</protein>
<evidence type="ECO:0000256" key="4">
    <source>
        <dbReference type="ARBA" id="ARBA00022597"/>
    </source>
</evidence>
<evidence type="ECO:0000256" key="9">
    <source>
        <dbReference type="SAM" id="Phobius"/>
    </source>
</evidence>
<evidence type="ECO:0000256" key="5">
    <source>
        <dbReference type="ARBA" id="ARBA00022683"/>
    </source>
</evidence>
<dbReference type="GO" id="GO:0005886">
    <property type="term" value="C:plasma membrane"/>
    <property type="evidence" value="ECO:0007669"/>
    <property type="project" value="UniProtKB-SubCell"/>
</dbReference>
<dbReference type="RefSeq" id="WP_073793893.1">
    <property type="nucleotide sequence ID" value="NZ_JBITHB010000023.1"/>
</dbReference>
<dbReference type="EMBL" id="LFBV01000010">
    <property type="protein sequence ID" value="OKH91212.1"/>
    <property type="molecule type" value="Genomic_DNA"/>
</dbReference>
<comment type="caution">
    <text evidence="11">The sequence shown here is derived from an EMBL/GenBank/DDBJ whole genome shotgun (WGS) entry which is preliminary data.</text>
</comment>
<dbReference type="PANTHER" id="PTHR30009:SF4">
    <property type="entry name" value="PTS SYSTEM N-ACETYLGLUCOSAMINE-SPECIFIC EIICBA COMPONENT"/>
    <property type="match status" value="1"/>
</dbReference>
<dbReference type="GO" id="GO:0009401">
    <property type="term" value="P:phosphoenolpyruvate-dependent sugar phosphotransferase system"/>
    <property type="evidence" value="ECO:0007669"/>
    <property type="project" value="UniProtKB-KW"/>
</dbReference>
<accession>A0A1Q4UZY2</accession>
<keyword evidence="5" id="KW-0598">Phosphotransferase system</keyword>
<comment type="subcellular location">
    <subcellularLocation>
        <location evidence="1">Cell membrane</location>
        <topology evidence="1">Multi-pass membrane protein</topology>
    </subcellularLocation>
</comment>
<dbReference type="InterPro" id="IPR013013">
    <property type="entry name" value="PTS_EIIC_1"/>
</dbReference>
<evidence type="ECO:0000259" key="10">
    <source>
        <dbReference type="PROSITE" id="PS51103"/>
    </source>
</evidence>
<feature type="transmembrane region" description="Helical" evidence="9">
    <location>
        <begin position="187"/>
        <end position="207"/>
    </location>
</feature>
<dbReference type="Proteomes" id="UP000186455">
    <property type="component" value="Unassembled WGS sequence"/>
</dbReference>
<keyword evidence="7 9" id="KW-1133">Transmembrane helix</keyword>
<evidence type="ECO:0000256" key="3">
    <source>
        <dbReference type="ARBA" id="ARBA00022475"/>
    </source>
</evidence>
<evidence type="ECO:0000256" key="2">
    <source>
        <dbReference type="ARBA" id="ARBA00022448"/>
    </source>
</evidence>
<evidence type="ECO:0000256" key="8">
    <source>
        <dbReference type="ARBA" id="ARBA00023136"/>
    </source>
</evidence>
<keyword evidence="6 9" id="KW-0812">Transmembrane</keyword>
<sequence>MSADSAAAPTRTRWNGLFQGLQKMGRSLQLPIAVLPAAGILNRLGQPDVFGVDGLGWTDIATVFAAAGGALIDSNLGLPLLFCIGVAIGMAKKSDGSTALAAVAGFLVYYAVLRAFPEDCPEEADFLGAGMWSGLCVAEDGTSALAAYQNPGVFGGIVMGLITAYIWQRFHRTKLVDWLGFFNGRRLVPIIMAFIGLVFAALCVWIWPPIGDALTSFSQWLVDLGAWGSGIFGVANRALLTIGLHQFLNTFVWFQFGDYTKPDGSVVHGDINRFLAGDPTAGQFTTGFFPIMMFALPAAALAITHCARPERRKIVGGLMLSVALTSFVTGITEPIEYSFLFIAPLLYAIHAVLTGVSMAVTWALGIKDGFSFSAGLIDYVINWSLATKPWLIILVGLGFGVLYYAIFRFAIIKFDLKTPGREPEEESEAEDRENVK</sequence>
<name>A0A1Q4UZY2_9ACTN</name>
<dbReference type="GO" id="GO:0090563">
    <property type="term" value="F:protein-phosphocysteine-sugar phosphotransferase activity"/>
    <property type="evidence" value="ECO:0007669"/>
    <property type="project" value="TreeGrafter"/>
</dbReference>
<dbReference type="AlphaFoldDB" id="A0A1Q4UZY2"/>
<keyword evidence="12" id="KW-1185">Reference proteome</keyword>
<keyword evidence="3" id="KW-1003">Cell membrane</keyword>
<feature type="transmembrane region" description="Helical" evidence="9">
    <location>
        <begin position="99"/>
        <end position="116"/>
    </location>
</feature>
<feature type="transmembrane region" description="Helical" evidence="9">
    <location>
        <begin position="287"/>
        <end position="307"/>
    </location>
</feature>
<dbReference type="PROSITE" id="PS51103">
    <property type="entry name" value="PTS_EIIC_TYPE_1"/>
    <property type="match status" value="1"/>
</dbReference>
<dbReference type="InterPro" id="IPR003352">
    <property type="entry name" value="PTS_EIIC"/>
</dbReference>
<dbReference type="Pfam" id="PF02378">
    <property type="entry name" value="PTS_EIIC"/>
    <property type="match status" value="1"/>
</dbReference>
<keyword evidence="2" id="KW-0813">Transport</keyword>
<feature type="transmembrane region" description="Helical" evidence="9">
    <location>
        <begin position="337"/>
        <end position="362"/>
    </location>
</feature>
<evidence type="ECO:0000256" key="1">
    <source>
        <dbReference type="ARBA" id="ARBA00004651"/>
    </source>
</evidence>
<keyword evidence="8 9" id="KW-0472">Membrane</keyword>
<evidence type="ECO:0000313" key="11">
    <source>
        <dbReference type="EMBL" id="OKH91212.1"/>
    </source>
</evidence>
<gene>
    <name evidence="11" type="ORF">AB852_32830</name>
</gene>
<feature type="transmembrane region" description="Helical" evidence="9">
    <location>
        <begin position="148"/>
        <end position="167"/>
    </location>
</feature>
<organism evidence="11 12">
    <name type="scientific">Streptomyces uncialis</name>
    <dbReference type="NCBI Taxonomy" id="1048205"/>
    <lineage>
        <taxon>Bacteria</taxon>
        <taxon>Bacillati</taxon>
        <taxon>Actinomycetota</taxon>
        <taxon>Actinomycetes</taxon>
        <taxon>Kitasatosporales</taxon>
        <taxon>Streptomycetaceae</taxon>
        <taxon>Streptomyces</taxon>
    </lineage>
</organism>
<reference evidence="11 12" key="1">
    <citation type="submission" date="2015-06" db="EMBL/GenBank/DDBJ databases">
        <title>Cloning and characterization of the uncialamcin biosynthetic gene cluster.</title>
        <authorList>
            <person name="Yan X."/>
            <person name="Huang T."/>
            <person name="Ge H."/>
            <person name="Shen B."/>
        </authorList>
    </citation>
    <scope>NUCLEOTIDE SEQUENCE [LARGE SCALE GENOMIC DNA]</scope>
    <source>
        <strain evidence="11 12">DCA2648</strain>
    </source>
</reference>
<feature type="transmembrane region" description="Helical" evidence="9">
    <location>
        <begin position="60"/>
        <end position="87"/>
    </location>
</feature>
<evidence type="ECO:0000313" key="12">
    <source>
        <dbReference type="Proteomes" id="UP000186455"/>
    </source>
</evidence>
<dbReference type="GO" id="GO:0015764">
    <property type="term" value="P:N-acetylglucosamine transport"/>
    <property type="evidence" value="ECO:0007669"/>
    <property type="project" value="TreeGrafter"/>
</dbReference>
<evidence type="ECO:0000256" key="7">
    <source>
        <dbReference type="ARBA" id="ARBA00022989"/>
    </source>
</evidence>